<proteinExistence type="predicted"/>
<sequence>MKINLTDFQRDHAFYGNIDIVATIKSFNLQAIRERYLKSQKNVSGRSGSVERRKVDKGGIVSMSLENGALKLNEEFRGIPEPRGIDLKKKTFSFSAEKEVYILWPNGEKQTISNPWFSYIHTVELNRNITKLLVSSSGFDMILEYDLDSKKQSAEWLAWENGFDKAVDPNSGKPFRLTRNSELKNEDGYKVIDDPENQVLPTAMRSAFINSVSYCEDEKNVLATFFHEGAVFKINLSNGQSQKLLSGMKKPHGGREIPSGFMATSTATGEVFLRIDGSDRKIDFTKLPGKPDFLSDAEWLQNTIYLDENFITIDSNRTSFVIFNLNEEKFDVIPFDDNWAVQDLVSGTLSDAQKEFIQTISQEST</sequence>
<dbReference type="OrthoDB" id="5559961at2"/>
<gene>
    <name evidence="1" type="ORF">F3059_12010</name>
</gene>
<dbReference type="SUPFAM" id="SSF50969">
    <property type="entry name" value="YVTN repeat-like/Quinoprotein amine dehydrogenase"/>
    <property type="match status" value="1"/>
</dbReference>
<keyword evidence="2" id="KW-1185">Reference proteome</keyword>
<dbReference type="Proteomes" id="UP000435357">
    <property type="component" value="Unassembled WGS sequence"/>
</dbReference>
<evidence type="ECO:0000313" key="2">
    <source>
        <dbReference type="Proteomes" id="UP000435357"/>
    </source>
</evidence>
<name>A0A6N6M461_9FLAO</name>
<dbReference type="RefSeq" id="WP_151169597.1">
    <property type="nucleotide sequence ID" value="NZ_WACR01000011.1"/>
</dbReference>
<dbReference type="EMBL" id="WACR01000011">
    <property type="protein sequence ID" value="KAB1062664.1"/>
    <property type="molecule type" value="Genomic_DNA"/>
</dbReference>
<protein>
    <submittedName>
        <fullName evidence="1">Uncharacterized protein</fullName>
    </submittedName>
</protein>
<comment type="caution">
    <text evidence="1">The sequence shown here is derived from an EMBL/GenBank/DDBJ whole genome shotgun (WGS) entry which is preliminary data.</text>
</comment>
<dbReference type="InterPro" id="IPR011044">
    <property type="entry name" value="Quino_amine_DH_bsu"/>
</dbReference>
<reference evidence="1 2" key="1">
    <citation type="submission" date="2019-09" db="EMBL/GenBank/DDBJ databases">
        <title>Genomes of Cryomorphaceae.</title>
        <authorList>
            <person name="Bowman J.P."/>
        </authorList>
    </citation>
    <scope>NUCLEOTIDE SEQUENCE [LARGE SCALE GENOMIC DNA]</scope>
    <source>
        <strain evidence="1 2">KCTC 52047</strain>
    </source>
</reference>
<dbReference type="AlphaFoldDB" id="A0A6N6M461"/>
<accession>A0A6N6M461</accession>
<evidence type="ECO:0000313" key="1">
    <source>
        <dbReference type="EMBL" id="KAB1062664.1"/>
    </source>
</evidence>
<organism evidence="1 2">
    <name type="scientific">Salibacter halophilus</name>
    <dbReference type="NCBI Taxonomy" id="1803916"/>
    <lineage>
        <taxon>Bacteria</taxon>
        <taxon>Pseudomonadati</taxon>
        <taxon>Bacteroidota</taxon>
        <taxon>Flavobacteriia</taxon>
        <taxon>Flavobacteriales</taxon>
        <taxon>Salibacteraceae</taxon>
        <taxon>Salibacter</taxon>
    </lineage>
</organism>